<proteinExistence type="predicted"/>
<dbReference type="EMBL" id="QNRF01000007">
    <property type="protein sequence ID" value="RBO82045.1"/>
    <property type="molecule type" value="Genomic_DNA"/>
</dbReference>
<accession>A0A366CT35</accession>
<comment type="caution">
    <text evidence="1">The sequence shown here is derived from an EMBL/GenBank/DDBJ whole genome shotgun (WGS) entry which is preliminary data.</text>
</comment>
<keyword evidence="4" id="KW-1185">Reference proteome</keyword>
<evidence type="ECO:0000313" key="3">
    <source>
        <dbReference type="EMBL" id="RBO82045.1"/>
    </source>
</evidence>
<protein>
    <recommendedName>
        <fullName evidence="5">Transposase</fullName>
    </recommendedName>
</protein>
<feature type="non-terminal residue" evidence="1">
    <location>
        <position position="31"/>
    </location>
</feature>
<reference evidence="1 4" key="1">
    <citation type="submission" date="2018-06" db="EMBL/GenBank/DDBJ databases">
        <title>Genomic Encyclopedia of Type Strains, Phase III (KMG-III): the genomes of soil and plant-associated and newly described type strains.</title>
        <authorList>
            <person name="Whitman W."/>
        </authorList>
    </citation>
    <scope>NUCLEOTIDE SEQUENCE [LARGE SCALE GENOMIC DNA]</scope>
    <source>
        <strain evidence="1 4">CECT 7732</strain>
    </source>
</reference>
<evidence type="ECO:0008006" key="5">
    <source>
        <dbReference type="Google" id="ProtNLM"/>
    </source>
</evidence>
<name>A0A366CT35_9GAMM</name>
<dbReference type="Proteomes" id="UP000252086">
    <property type="component" value="Unassembled WGS sequence"/>
</dbReference>
<gene>
    <name evidence="3" type="ORF">DFP76_107204</name>
    <name evidence="2" type="ORF">DFP76_1207</name>
    <name evidence="1" type="ORF">DFP76_1235</name>
</gene>
<dbReference type="AlphaFoldDB" id="A0A366CT35"/>
<evidence type="ECO:0000313" key="1">
    <source>
        <dbReference type="EMBL" id="RBO78304.1"/>
    </source>
</evidence>
<dbReference type="EMBL" id="QNRF01000023">
    <property type="protein sequence ID" value="RBO78304.1"/>
    <property type="molecule type" value="Genomic_DNA"/>
</dbReference>
<sequence>MTKPRRPNFSPEFRLDAAKLVLEQNYSVIEA</sequence>
<evidence type="ECO:0000313" key="2">
    <source>
        <dbReference type="EMBL" id="RBO78328.1"/>
    </source>
</evidence>
<dbReference type="EMBL" id="QNRF01000020">
    <property type="protein sequence ID" value="RBO78328.1"/>
    <property type="molecule type" value="Genomic_DNA"/>
</dbReference>
<organism evidence="1 4">
    <name type="scientific">Marinomonas aquiplantarum</name>
    <dbReference type="NCBI Taxonomy" id="491951"/>
    <lineage>
        <taxon>Bacteria</taxon>
        <taxon>Pseudomonadati</taxon>
        <taxon>Pseudomonadota</taxon>
        <taxon>Gammaproteobacteria</taxon>
        <taxon>Oceanospirillales</taxon>
        <taxon>Oceanospirillaceae</taxon>
        <taxon>Marinomonas</taxon>
    </lineage>
</organism>
<evidence type="ECO:0000313" key="4">
    <source>
        <dbReference type="Proteomes" id="UP000252086"/>
    </source>
</evidence>
<dbReference type="OrthoDB" id="9813126at2"/>